<dbReference type="RefSeq" id="WP_043962990.1">
    <property type="nucleotide sequence ID" value="NZ_JXSX01000001.1"/>
</dbReference>
<proteinExistence type="predicted"/>
<dbReference type="GeneID" id="301305047"/>
<dbReference type="EMBL" id="JXSX01000001">
    <property type="protein sequence ID" value="KIR66138.1"/>
    <property type="molecule type" value="Genomic_DNA"/>
</dbReference>
<accession>A0A0D0W010</accession>
<dbReference type="Proteomes" id="UP000032254">
    <property type="component" value="Unassembled WGS sequence"/>
</dbReference>
<name>A0A0D0W010_9ACTN</name>
<evidence type="ECO:0000313" key="2">
    <source>
        <dbReference type="Proteomes" id="UP000032254"/>
    </source>
</evidence>
<organism evidence="1 2">
    <name type="scientific">Micromonospora haikouensis</name>
    <dbReference type="NCBI Taxonomy" id="686309"/>
    <lineage>
        <taxon>Bacteria</taxon>
        <taxon>Bacillati</taxon>
        <taxon>Actinomycetota</taxon>
        <taxon>Actinomycetes</taxon>
        <taxon>Micromonosporales</taxon>
        <taxon>Micromonosporaceae</taxon>
        <taxon>Micromonospora</taxon>
    </lineage>
</organism>
<dbReference type="AlphaFoldDB" id="A0A0D0W010"/>
<gene>
    <name evidence="1" type="ORF">TK50_13035</name>
</gene>
<keyword evidence="2" id="KW-1185">Reference proteome</keyword>
<evidence type="ECO:0000313" key="1">
    <source>
        <dbReference type="EMBL" id="KIR66138.1"/>
    </source>
</evidence>
<dbReference type="OrthoDB" id="275232at2"/>
<sequence>MTATTDPATDRGTAVHRLLLRLAGQAPDDLVSAARQWLAAGQLAEVAQALAFTCLTGRVRVTGAEAELLAGILGEDGGVEAGLLPGEPEQQVAYGMAPVGPQVLAVPGVRVPYSLDLTAGGEEFGGPDDLDRAAVAAVAGQPGSAGLWRSWRYPAVDARYPPAKRLYLVQAAEPVALAARVGSALEAAGEQHPLVEVFADPAELPPYQRRALAYSALLWAARPAEPLRMAAPPDPAAPPEALTDDEAERVAAYLGAGVPLLTSPQRSADVFAPDSDDAGVPTGLRGDGRWLWSEAVTYYTDQYGLAPDPGLLAEIRAAGYTAPPVDAVAVHRSLSFLFAAMCDADRIGLNQPGGPPVVGA</sequence>
<protein>
    <submittedName>
        <fullName evidence="1">Uncharacterized protein</fullName>
    </submittedName>
</protein>
<dbReference type="PATRIC" id="fig|47853.6.peg.2757"/>
<comment type="caution">
    <text evidence="1">The sequence shown here is derived from an EMBL/GenBank/DDBJ whole genome shotgun (WGS) entry which is preliminary data.</text>
</comment>
<reference evidence="1 2" key="1">
    <citation type="submission" date="2015-01" db="EMBL/GenBank/DDBJ databases">
        <title>Sequencing and annotation of Micromonospora carbonacea strain JXNU-1 genome.</title>
        <authorList>
            <person name="Long Z."/>
            <person name="Huang Y."/>
            <person name="Jiang Y."/>
        </authorList>
    </citation>
    <scope>NUCLEOTIDE SEQUENCE [LARGE SCALE GENOMIC DNA]</scope>
    <source>
        <strain evidence="1 2">JXNU-1</strain>
    </source>
</reference>